<evidence type="ECO:0000313" key="1">
    <source>
        <dbReference type="EMBL" id="TCL68989.1"/>
    </source>
</evidence>
<keyword evidence="2" id="KW-1185">Reference proteome</keyword>
<gene>
    <name evidence="1" type="ORF">EV196_101416</name>
</gene>
<dbReference type="OrthoDB" id="1850524at2"/>
<dbReference type="SUPFAM" id="SSF52540">
    <property type="entry name" value="P-loop containing nucleoside triphosphate hydrolases"/>
    <property type="match status" value="1"/>
</dbReference>
<dbReference type="RefSeq" id="WP_132214372.1">
    <property type="nucleotide sequence ID" value="NZ_OX156936.1"/>
</dbReference>
<sequence>MIGKIIFIGGIHGVGKSTICKHICSELKMEYLSASELLKWSEISEDSANKKVKDIIYTQERLISGLEKKTQTGKQYLLDGHYCLFNKQNEIIKIPLETFKKINPISLIVIFGDILEIKKRLEKRDGEKYTGQHLERLQKEELLYAKYLSKTLGITLNVSHQNNYLDLINSLKKL</sequence>
<dbReference type="EMBL" id="SLUP01000001">
    <property type="protein sequence ID" value="TCL68989.1"/>
    <property type="molecule type" value="Genomic_DNA"/>
</dbReference>
<comment type="caution">
    <text evidence="1">The sequence shown here is derived from an EMBL/GenBank/DDBJ whole genome shotgun (WGS) entry which is preliminary data.</text>
</comment>
<dbReference type="Proteomes" id="UP000295455">
    <property type="component" value="Unassembled WGS sequence"/>
</dbReference>
<proteinExistence type="predicted"/>
<keyword evidence="1" id="KW-0418">Kinase</keyword>
<reference evidence="1 2" key="1">
    <citation type="submission" date="2019-03" db="EMBL/GenBank/DDBJ databases">
        <title>Genomic Encyclopedia of Type Strains, Phase IV (KMG-IV): sequencing the most valuable type-strain genomes for metagenomic binning, comparative biology and taxonomic classification.</title>
        <authorList>
            <person name="Goeker M."/>
        </authorList>
    </citation>
    <scope>NUCLEOTIDE SEQUENCE [LARGE SCALE GENOMIC DNA]</scope>
    <source>
        <strain evidence="1 2">DSM 18792</strain>
    </source>
</reference>
<dbReference type="GO" id="GO:0016301">
    <property type="term" value="F:kinase activity"/>
    <property type="evidence" value="ECO:0007669"/>
    <property type="project" value="UniProtKB-KW"/>
</dbReference>
<protein>
    <submittedName>
        <fullName evidence="1">Adenylate kinase</fullName>
    </submittedName>
</protein>
<organism evidence="1 2">
    <name type="scientific">Mariniflexile fucanivorans</name>
    <dbReference type="NCBI Taxonomy" id="264023"/>
    <lineage>
        <taxon>Bacteria</taxon>
        <taxon>Pseudomonadati</taxon>
        <taxon>Bacteroidota</taxon>
        <taxon>Flavobacteriia</taxon>
        <taxon>Flavobacteriales</taxon>
        <taxon>Flavobacteriaceae</taxon>
        <taxon>Mariniflexile</taxon>
    </lineage>
</organism>
<dbReference type="Gene3D" id="3.40.50.300">
    <property type="entry name" value="P-loop containing nucleotide triphosphate hydrolases"/>
    <property type="match status" value="1"/>
</dbReference>
<dbReference type="InterPro" id="IPR027417">
    <property type="entry name" value="P-loop_NTPase"/>
</dbReference>
<name>A0A4R1RRS0_9FLAO</name>
<dbReference type="Pfam" id="PF13207">
    <property type="entry name" value="AAA_17"/>
    <property type="match status" value="1"/>
</dbReference>
<keyword evidence="1" id="KW-0808">Transferase</keyword>
<evidence type="ECO:0000313" key="2">
    <source>
        <dbReference type="Proteomes" id="UP000295455"/>
    </source>
</evidence>
<accession>A0A4R1RRS0</accession>
<dbReference type="AlphaFoldDB" id="A0A4R1RRS0"/>